<evidence type="ECO:0000256" key="10">
    <source>
        <dbReference type="ARBA" id="ARBA00023186"/>
    </source>
</evidence>
<evidence type="ECO:0000256" key="8">
    <source>
        <dbReference type="ARBA" id="ARBA00022921"/>
    </source>
</evidence>
<feature type="region of interest" description="Disordered" evidence="14">
    <location>
        <begin position="599"/>
        <end position="628"/>
    </location>
</feature>
<keyword evidence="16" id="KW-1185">Reference proteome</keyword>
<keyword evidence="13" id="KW-1075">Inhibition of eukaryotic host translation factors by virus</keyword>
<evidence type="ECO:0000256" key="1">
    <source>
        <dbReference type="ARBA" id="ARBA00022448"/>
    </source>
</evidence>
<protein>
    <submittedName>
        <fullName evidence="15">100K protein</fullName>
    </submittedName>
</protein>
<keyword evidence="7" id="KW-0694">RNA-binding</keyword>
<name>A0A7R7FRI9_ADEB7</name>
<reference evidence="15" key="1">
    <citation type="submission" date="2020-12" db="EMBL/GenBank/DDBJ databases">
        <title>Complete genome sequence of bovine adenovirus type 7 strain Fukuroi.</title>
        <authorList>
            <person name="Kumagai A."/>
            <person name="Hatama S."/>
        </authorList>
    </citation>
    <scope>NUCLEOTIDE SEQUENCE [LARGE SCALE GENOMIC DNA]</scope>
    <source>
        <strain evidence="15">Fukuroi</strain>
    </source>
</reference>
<dbReference type="EMBL" id="LC597488">
    <property type="protein sequence ID" value="BCO10932.1"/>
    <property type="molecule type" value="Genomic_DNA"/>
</dbReference>
<keyword evidence="11" id="KW-1035">Host cytoplasm</keyword>
<proteinExistence type="predicted"/>
<evidence type="ECO:0000256" key="13">
    <source>
        <dbReference type="ARBA" id="ARBA00023325"/>
    </source>
</evidence>
<dbReference type="InterPro" id="IPR003381">
    <property type="entry name" value="L4"/>
</dbReference>
<evidence type="ECO:0000256" key="3">
    <source>
        <dbReference type="ARBA" id="ARBA00022553"/>
    </source>
</evidence>
<dbReference type="GO" id="GO:0039657">
    <property type="term" value="P:symbiont-mediated suppression of host gene expression"/>
    <property type="evidence" value="ECO:0007669"/>
    <property type="project" value="UniProtKB-KW"/>
</dbReference>
<keyword evidence="4" id="KW-0945">Host-virus interaction</keyword>
<keyword evidence="3" id="KW-0597">Phosphoprotein</keyword>
<evidence type="ECO:0000256" key="7">
    <source>
        <dbReference type="ARBA" id="ARBA00022884"/>
    </source>
</evidence>
<organismHost>
    <name type="scientific">Bos taurus</name>
    <name type="common">Bovine</name>
    <dbReference type="NCBI Taxonomy" id="9913"/>
</organismHost>
<organism evidence="15">
    <name type="scientific">Bovine adenovirus 7</name>
    <name type="common">BAdV-7</name>
    <dbReference type="NCBI Taxonomy" id="10511"/>
    <lineage>
        <taxon>Viruses</taxon>
        <taxon>Varidnaviria</taxon>
        <taxon>Bamfordvirae</taxon>
        <taxon>Preplasmiviricota</taxon>
        <taxon>Polisuviricotina</taxon>
        <taxon>Pharingeaviricetes</taxon>
        <taxon>Rowavirales</taxon>
        <taxon>Adenoviridae</taxon>
        <taxon>Barthadenovirus</taxon>
        <taxon>Barthadenovirus bosseptimum</taxon>
        <taxon>Bovine adenovirus F</taxon>
    </lineage>
</organism>
<keyword evidence="6" id="KW-1193">Eukaryotic host translation shutoff by virus</keyword>
<evidence type="ECO:0000256" key="4">
    <source>
        <dbReference type="ARBA" id="ARBA00022581"/>
    </source>
</evidence>
<keyword evidence="5" id="KW-1155">Translational shunt</keyword>
<keyword evidence="12" id="KW-1262">Eukaryotic host gene expression shutoff by virus</keyword>
<dbReference type="GO" id="GO:0039704">
    <property type="term" value="P:viral translational shunt"/>
    <property type="evidence" value="ECO:0007669"/>
    <property type="project" value="InterPro"/>
</dbReference>
<keyword evidence="8" id="KW-0426">Late protein</keyword>
<evidence type="ECO:0000256" key="12">
    <source>
        <dbReference type="ARBA" id="ARBA00023247"/>
    </source>
</evidence>
<evidence type="ECO:0000256" key="2">
    <source>
        <dbReference type="ARBA" id="ARBA00022481"/>
    </source>
</evidence>
<evidence type="ECO:0000313" key="16">
    <source>
        <dbReference type="Proteomes" id="UP000595620"/>
    </source>
</evidence>
<keyword evidence="2" id="KW-0488">Methylation</keyword>
<sequence length="628" mass="72871">MAGKNMGESEKGSEPHEPNSILSKHLERQIKICQTLNPTLEDLNIGSMLEKFLFCPKERRESGEPDPKLNFYPPFLIPECLALHYPFFLSTTIPPSCKINRLGCDTYTEWFSLQNLQFKVPELEKCKWDDKLGKVNLIEELKQNQKIVLIKEDTARTSWVKTKCKNLQHFSYPSLNLPPVLQQILLETFVGKIQDPNNLKTTYEPAITSQILEEYNINVDLKALQNRLVLASTYGVLLQCMKKFFFNKQFIINCQETLHYTFNHGYVRFLNQLANVNLSEFVTFHGITHRNRLNNPFQHTQLGIEDKIDYIIDCIYLFLVLTWQTAMDIWNQTLDDNTINEIKKQLHSKTYEILKSESAEEASQIITCEIFPDILIEAFTRNLPDFINQAQLTNFRTFICSKSGIPQSICPLLPSDLIPLKFEEANPVLWSHVLLVQCASFLMNHGDYLHEIDQPQTLSSVYCDCNLCSPHRMPCYNSRLLQEILTIDKFEFVNADQSKSLKLNLQTFANAYLTKFNKDDFFFNKIKFYKDNKTHFSHQLTACVLKDEKLLAKLSEIQNRREKELLKRGKGIYLDPDTGETLSHNGEILPAHIEEQGERTCNAVSSSEQVKRLGRQTSERRRGRRRSE</sequence>
<evidence type="ECO:0000256" key="11">
    <source>
        <dbReference type="ARBA" id="ARBA00023200"/>
    </source>
</evidence>
<evidence type="ECO:0000256" key="5">
    <source>
        <dbReference type="ARBA" id="ARBA00022586"/>
    </source>
</evidence>
<dbReference type="GO" id="GO:0039606">
    <property type="term" value="P:symbiont-mediated suppression of host translation initiation"/>
    <property type="evidence" value="ECO:0007669"/>
    <property type="project" value="UniProtKB-KW"/>
</dbReference>
<evidence type="ECO:0000313" key="15">
    <source>
        <dbReference type="EMBL" id="BCO10932.1"/>
    </source>
</evidence>
<keyword evidence="10" id="KW-0143">Chaperone</keyword>
<dbReference type="Pfam" id="PF02438">
    <property type="entry name" value="Adeno_100"/>
    <property type="match status" value="1"/>
</dbReference>
<evidence type="ECO:0000256" key="9">
    <source>
        <dbReference type="ARBA" id="ARBA00022995"/>
    </source>
</evidence>
<dbReference type="Proteomes" id="UP000595620">
    <property type="component" value="Segment"/>
</dbReference>
<keyword evidence="1" id="KW-0813">Transport</keyword>
<accession>A0A7R7FRI9</accession>
<dbReference type="GO" id="GO:0003723">
    <property type="term" value="F:RNA binding"/>
    <property type="evidence" value="ECO:0007669"/>
    <property type="project" value="UniProtKB-KW"/>
</dbReference>
<keyword evidence="9" id="KW-1190">Host gene expression shutoff by virus</keyword>
<evidence type="ECO:0000256" key="6">
    <source>
        <dbReference type="ARBA" id="ARBA00022809"/>
    </source>
</evidence>
<evidence type="ECO:0000256" key="14">
    <source>
        <dbReference type="SAM" id="MobiDB-lite"/>
    </source>
</evidence>